<dbReference type="Proteomes" id="UP000663874">
    <property type="component" value="Unassembled WGS sequence"/>
</dbReference>
<dbReference type="Pfam" id="PF13181">
    <property type="entry name" value="TPR_8"/>
    <property type="match status" value="1"/>
</dbReference>
<keyword evidence="2 3" id="KW-0802">TPR repeat</keyword>
<evidence type="ECO:0000313" key="7">
    <source>
        <dbReference type="EMBL" id="CAF4037612.1"/>
    </source>
</evidence>
<dbReference type="InterPro" id="IPR011990">
    <property type="entry name" value="TPR-like_helical_dom_sf"/>
</dbReference>
<dbReference type="SUPFAM" id="SSF48452">
    <property type="entry name" value="TPR-like"/>
    <property type="match status" value="2"/>
</dbReference>
<organism evidence="7 8">
    <name type="scientific">Rotaria sordida</name>
    <dbReference type="NCBI Taxonomy" id="392033"/>
    <lineage>
        <taxon>Eukaryota</taxon>
        <taxon>Metazoa</taxon>
        <taxon>Spiralia</taxon>
        <taxon>Gnathifera</taxon>
        <taxon>Rotifera</taxon>
        <taxon>Eurotatoria</taxon>
        <taxon>Bdelloidea</taxon>
        <taxon>Philodinida</taxon>
        <taxon>Philodinidae</taxon>
        <taxon>Rotaria</taxon>
    </lineage>
</organism>
<name>A0A819QZY7_9BILA</name>
<keyword evidence="1" id="KW-0677">Repeat</keyword>
<evidence type="ECO:0000313" key="6">
    <source>
        <dbReference type="EMBL" id="CAF4022294.1"/>
    </source>
</evidence>
<evidence type="ECO:0000313" key="8">
    <source>
        <dbReference type="Proteomes" id="UP000663823"/>
    </source>
</evidence>
<evidence type="ECO:0000256" key="3">
    <source>
        <dbReference type="PROSITE-ProRule" id="PRU00339"/>
    </source>
</evidence>
<dbReference type="EMBL" id="CAJOBE010006953">
    <property type="protein sequence ID" value="CAF4022294.1"/>
    <property type="molecule type" value="Genomic_DNA"/>
</dbReference>
<dbReference type="Proteomes" id="UP000663823">
    <property type="component" value="Unassembled WGS sequence"/>
</dbReference>
<comment type="caution">
    <text evidence="7">The sequence shown here is derived from an EMBL/GenBank/DDBJ whole genome shotgun (WGS) entry which is preliminary data.</text>
</comment>
<dbReference type="AlphaFoldDB" id="A0A819QZY7"/>
<proteinExistence type="predicted"/>
<dbReference type="PANTHER" id="PTHR45641:SF19">
    <property type="entry name" value="NEPHROCYSTIN-3"/>
    <property type="match status" value="1"/>
</dbReference>
<sequence>MEHLKAELYSSLGRTYLAKKECEKALSNQEKALKIRLSRLPPCHYLLAFNYTDFAKIFLFKKNYDQALEYNLKALEFRENYLLPDHPTTALSLHYVGKMYYKIDDLEKARDYYLKSIEMIKKCLPPSQQHIAPKILEDIALTYGYKSETALNYRLEALKVQKQLTSINYSYLARIHDNIARTYKSMGKKDDSLQYHKQALQIRKRQSVQGCTHEGTSPGV</sequence>
<dbReference type="EMBL" id="CAJOAX010008593">
    <property type="protein sequence ID" value="CAF4037612.1"/>
    <property type="molecule type" value="Genomic_DNA"/>
</dbReference>
<dbReference type="InterPro" id="IPR019734">
    <property type="entry name" value="TPR_rpt"/>
</dbReference>
<dbReference type="Proteomes" id="UP000663889">
    <property type="component" value="Unassembled WGS sequence"/>
</dbReference>
<evidence type="ECO:0000256" key="2">
    <source>
        <dbReference type="ARBA" id="ARBA00022803"/>
    </source>
</evidence>
<feature type="repeat" description="TPR" evidence="3">
    <location>
        <begin position="90"/>
        <end position="123"/>
    </location>
</feature>
<accession>A0A819QZY7</accession>
<reference evidence="7" key="1">
    <citation type="submission" date="2021-02" db="EMBL/GenBank/DDBJ databases">
        <authorList>
            <person name="Nowell W R."/>
        </authorList>
    </citation>
    <scope>NUCLEOTIDE SEQUENCE</scope>
</reference>
<dbReference type="SMART" id="SM00028">
    <property type="entry name" value="TPR"/>
    <property type="match status" value="4"/>
</dbReference>
<dbReference type="Pfam" id="PF13424">
    <property type="entry name" value="TPR_12"/>
    <property type="match status" value="2"/>
</dbReference>
<gene>
    <name evidence="6" type="ORF">FNK824_LOCUS27144</name>
    <name evidence="7" type="ORF">OTI717_LOCUS30961</name>
    <name evidence="4" type="ORF">RFH988_LOCUS20054</name>
    <name evidence="5" type="ORF">SEV965_LOCUS24134</name>
</gene>
<evidence type="ECO:0000313" key="4">
    <source>
        <dbReference type="EMBL" id="CAF1115199.1"/>
    </source>
</evidence>
<dbReference type="EMBL" id="CAJNOO010001209">
    <property type="protein sequence ID" value="CAF1115199.1"/>
    <property type="molecule type" value="Genomic_DNA"/>
</dbReference>
<protein>
    <submittedName>
        <fullName evidence="7">Uncharacterized protein</fullName>
    </submittedName>
</protein>
<evidence type="ECO:0000313" key="5">
    <source>
        <dbReference type="EMBL" id="CAF1258911.1"/>
    </source>
</evidence>
<dbReference type="Gene3D" id="1.25.40.10">
    <property type="entry name" value="Tetratricopeptide repeat domain"/>
    <property type="match status" value="2"/>
</dbReference>
<dbReference type="PANTHER" id="PTHR45641">
    <property type="entry name" value="TETRATRICOPEPTIDE REPEAT PROTEIN (AFU_ORTHOLOGUE AFUA_6G03870)"/>
    <property type="match status" value="1"/>
</dbReference>
<dbReference type="EMBL" id="CAJNOU010001842">
    <property type="protein sequence ID" value="CAF1258911.1"/>
    <property type="molecule type" value="Genomic_DNA"/>
</dbReference>
<dbReference type="OrthoDB" id="5986190at2759"/>
<evidence type="ECO:0000256" key="1">
    <source>
        <dbReference type="ARBA" id="ARBA00022737"/>
    </source>
</evidence>
<dbReference type="PROSITE" id="PS50005">
    <property type="entry name" value="TPR"/>
    <property type="match status" value="2"/>
</dbReference>
<dbReference type="Proteomes" id="UP000663882">
    <property type="component" value="Unassembled WGS sequence"/>
</dbReference>
<feature type="repeat" description="TPR" evidence="3">
    <location>
        <begin position="6"/>
        <end position="39"/>
    </location>
</feature>